<sequence length="461" mass="52322">MVEKWLGNPLFRRVLGLFTKRRDGERRFEKVLKRYAGEEVDLGLRDRLSYLLVERILDSVVSNAGLEPEEAEENLKQGYWRKGLASVLEGIAWRGPQKPFTSYCPFLVVWNFTNACNLNCKHCYQNADRPTPDELTTEEALRAVDEMADAGLAYIAMSGGEPLIRSDFFDVVERIREREMGFSLATNGTMLTEGRIEKLEENDCLYVQISVDGRPETHNDLRGADSFEKTMEGVRNAVDSDLTVGLAMTVTEENLSDVDWVIDRTEDVGADMFMHYNFIPTGRGKEMAKLDLNPHEREELLKKLAKESENREIDLLSTAPQYGRVCAEGGLETTSLTHFDTVGQEEGMSEKINFLAEFVGGCGTGRLYWALQPNGDLTPCVFLPEKLGNIRKDDFLEVWKNHPFLKKIRKRKNFEDNCGSCDHRNICGGCRARAYGYFAGVQHPDPGCLKNQEDWQEIGKK</sequence>
<dbReference type="NCBIfam" id="TIGR04085">
    <property type="entry name" value="rSAM_more_4Fe4S"/>
    <property type="match status" value="1"/>
</dbReference>
<keyword evidence="2" id="KW-0479">Metal-binding</keyword>
<keyword evidence="4" id="KW-0411">Iron-sulfur</keyword>
<keyword evidence="3" id="KW-0408">Iron</keyword>
<keyword evidence="7" id="KW-1185">Reference proteome</keyword>
<evidence type="ECO:0000256" key="3">
    <source>
        <dbReference type="ARBA" id="ARBA00023004"/>
    </source>
</evidence>
<evidence type="ECO:0000256" key="4">
    <source>
        <dbReference type="ARBA" id="ARBA00023014"/>
    </source>
</evidence>
<dbReference type="GO" id="GO:0051536">
    <property type="term" value="F:iron-sulfur cluster binding"/>
    <property type="evidence" value="ECO:0007669"/>
    <property type="project" value="UniProtKB-KW"/>
</dbReference>
<keyword evidence="1" id="KW-0949">S-adenosyl-L-methionine</keyword>
<dbReference type="InterPro" id="IPR058240">
    <property type="entry name" value="rSAM_sf"/>
</dbReference>
<evidence type="ECO:0000313" key="6">
    <source>
        <dbReference type="EMBL" id="KXA98729.1"/>
    </source>
</evidence>
<dbReference type="GO" id="GO:0046872">
    <property type="term" value="F:metal ion binding"/>
    <property type="evidence" value="ECO:0007669"/>
    <property type="project" value="UniProtKB-KW"/>
</dbReference>
<dbReference type="SMART" id="SM00729">
    <property type="entry name" value="Elp3"/>
    <property type="match status" value="1"/>
</dbReference>
<dbReference type="PANTHER" id="PTHR11228">
    <property type="entry name" value="RADICAL SAM DOMAIN PROTEIN"/>
    <property type="match status" value="1"/>
</dbReference>
<dbReference type="GO" id="GO:0003824">
    <property type="term" value="F:catalytic activity"/>
    <property type="evidence" value="ECO:0007669"/>
    <property type="project" value="InterPro"/>
</dbReference>
<dbReference type="EMBL" id="LHXT01000008">
    <property type="protein sequence ID" value="KXA98729.1"/>
    <property type="molecule type" value="Genomic_DNA"/>
</dbReference>
<dbReference type="Pfam" id="PF04055">
    <property type="entry name" value="Radical_SAM"/>
    <property type="match status" value="1"/>
</dbReference>
<dbReference type="PANTHER" id="PTHR11228:SF7">
    <property type="entry name" value="PQQA PEPTIDE CYCLASE"/>
    <property type="match status" value="1"/>
</dbReference>
<dbReference type="InterPro" id="IPR050377">
    <property type="entry name" value="Radical_SAM_PqqE_MftC-like"/>
</dbReference>
<evidence type="ECO:0000313" key="7">
    <source>
        <dbReference type="Proteomes" id="UP000070257"/>
    </source>
</evidence>
<comment type="caution">
    <text evidence="6">The sequence shown here is derived from an EMBL/GenBank/DDBJ whole genome shotgun (WGS) entry which is preliminary data.</text>
</comment>
<dbReference type="GO" id="GO:0006783">
    <property type="term" value="P:heme biosynthetic process"/>
    <property type="evidence" value="ECO:0007669"/>
    <property type="project" value="TreeGrafter"/>
</dbReference>
<evidence type="ECO:0000256" key="2">
    <source>
        <dbReference type="ARBA" id="ARBA00022723"/>
    </source>
</evidence>
<dbReference type="CDD" id="cd01335">
    <property type="entry name" value="Radical_SAM"/>
    <property type="match status" value="1"/>
</dbReference>
<dbReference type="Proteomes" id="UP000070257">
    <property type="component" value="Unassembled WGS sequence"/>
</dbReference>
<dbReference type="SFLD" id="SFLDS00029">
    <property type="entry name" value="Radical_SAM"/>
    <property type="match status" value="1"/>
</dbReference>
<protein>
    <recommendedName>
        <fullName evidence="5">Radical SAM core domain-containing protein</fullName>
    </recommendedName>
</protein>
<dbReference type="SFLD" id="SFLDG01386">
    <property type="entry name" value="main_SPASM_domain-containing"/>
    <property type="match status" value="1"/>
</dbReference>
<evidence type="ECO:0000259" key="5">
    <source>
        <dbReference type="PROSITE" id="PS51918"/>
    </source>
</evidence>
<dbReference type="SFLD" id="SFLDG01067">
    <property type="entry name" value="SPASM/twitch_domain_containing"/>
    <property type="match status" value="1"/>
</dbReference>
<dbReference type="CDD" id="cd21123">
    <property type="entry name" value="SPASM_MftC-like"/>
    <property type="match status" value="1"/>
</dbReference>
<feature type="domain" description="Radical SAM core" evidence="5">
    <location>
        <begin position="102"/>
        <end position="312"/>
    </location>
</feature>
<dbReference type="InterPro" id="IPR007197">
    <property type="entry name" value="rSAM"/>
</dbReference>
<dbReference type="InterPro" id="IPR013785">
    <property type="entry name" value="Aldolase_TIM"/>
</dbReference>
<dbReference type="SUPFAM" id="SSF102114">
    <property type="entry name" value="Radical SAM enzymes"/>
    <property type="match status" value="1"/>
</dbReference>
<gene>
    <name evidence="6" type="ORF">AKJ39_01065</name>
</gene>
<reference evidence="6 7" key="1">
    <citation type="journal article" date="2016" name="Sci. Rep.">
        <title>Metabolic traits of an uncultured archaeal lineage -MSBL1- from brine pools of the Red Sea.</title>
        <authorList>
            <person name="Mwirichia R."/>
            <person name="Alam I."/>
            <person name="Rashid M."/>
            <person name="Vinu M."/>
            <person name="Ba-Alawi W."/>
            <person name="Anthony Kamau A."/>
            <person name="Kamanda Ngugi D."/>
            <person name="Goker M."/>
            <person name="Klenk H.P."/>
            <person name="Bajic V."/>
            <person name="Stingl U."/>
        </authorList>
    </citation>
    <scope>NUCLEOTIDE SEQUENCE [LARGE SCALE GENOMIC DNA]</scope>
    <source>
        <strain evidence="6">SCGC-AAA259J03</strain>
    </source>
</reference>
<name>A0A656YZH5_9EURY</name>
<dbReference type="PROSITE" id="PS51918">
    <property type="entry name" value="RADICAL_SAM"/>
    <property type="match status" value="1"/>
</dbReference>
<proteinExistence type="predicted"/>
<dbReference type="Pfam" id="PF13186">
    <property type="entry name" value="SPASM"/>
    <property type="match status" value="1"/>
</dbReference>
<evidence type="ECO:0000256" key="1">
    <source>
        <dbReference type="ARBA" id="ARBA00022691"/>
    </source>
</evidence>
<organism evidence="6 7">
    <name type="scientific">candidate division MSBL1 archaeon SCGC-AAA259J03</name>
    <dbReference type="NCBI Taxonomy" id="1698269"/>
    <lineage>
        <taxon>Archaea</taxon>
        <taxon>Methanobacteriati</taxon>
        <taxon>Methanobacteriota</taxon>
        <taxon>candidate division MSBL1</taxon>
    </lineage>
</organism>
<accession>A0A656YZH5</accession>
<dbReference type="AlphaFoldDB" id="A0A656YZH5"/>
<dbReference type="InterPro" id="IPR023885">
    <property type="entry name" value="4Fe4S-binding_SPASM_dom"/>
</dbReference>
<dbReference type="InterPro" id="IPR006638">
    <property type="entry name" value="Elp3/MiaA/NifB-like_rSAM"/>
</dbReference>
<dbReference type="Gene3D" id="3.20.20.70">
    <property type="entry name" value="Aldolase class I"/>
    <property type="match status" value="1"/>
</dbReference>